<feature type="transmembrane region" description="Helical" evidence="1">
    <location>
        <begin position="376"/>
        <end position="401"/>
    </location>
</feature>
<sequence>MVDDEVVKQVSAELHNDDWRALVLHLWALDHVGHIGGPKSGAWARVRLLRDNALQLLRVYMAQRPTFSVDSGSEDDDGRLSDCGGGALPSSSPSDRRFACLWKRAEDSLNSDRETALDGLYESCRHAQRTMSVPRGEADLRYLLYGAAAAGTCMLLSFLAYRHEASTLTVTIDRFATAAVGIGYELTMLDIHLIESEHLFWYCASLGYLTCIVVLSLSWNEVGEHRSEAARAIQGFLGANTGSLWLLVVAAFFSTGSHPLDGKRPTSVLSISRLPSHVLSLAAPIFKFASTYAQSPELVASAPEWVKDAVAEVDLTFASRVLFTGLASALIVELFRPRKSTSSRKGTSSVTERLSSTLDVVTLYLMTQSRATNIPLFLLFRLQLASSLTTTTLTLIAHLLARSAYGALGHTNSVAAIDIPNGFNGTSARSTSPLIPAQISVAMWACGAWWFGGGLRALLLSRTEPEGEQDSRSSNNHNGSATKGATKKNMKMNKKKPRSAGVFTSYAVLATFLEAAGASLLHGGSLSVLLLLGDDDAALWTRVVPTSLLTVMRLFIHLGVNLGFCGLLWWLA</sequence>
<dbReference type="Pfam" id="PF19316">
    <property type="entry name" value="PIGO_PIGG"/>
    <property type="match status" value="1"/>
</dbReference>
<feature type="transmembrane region" description="Helical" evidence="1">
    <location>
        <begin position="500"/>
        <end position="531"/>
    </location>
</feature>
<proteinExistence type="inferred from homology"/>
<gene>
    <name evidence="4" type="ORF">KHLLAP_LOCUS8184</name>
</gene>
<feature type="domain" description="GPI ethanolamine phosphate transferase 2 C-terminal" evidence="3">
    <location>
        <begin position="211"/>
        <end position="571"/>
    </location>
</feature>
<keyword evidence="1" id="KW-0808">Transferase</keyword>
<name>A0AAI8VMJ6_9PEZI</name>
<dbReference type="PANTHER" id="PTHR23072">
    <property type="entry name" value="PHOSPHATIDYLINOSITOL GLYCAN-RELATED"/>
    <property type="match status" value="1"/>
</dbReference>
<keyword evidence="1" id="KW-0812">Transmembrane</keyword>
<keyword evidence="1" id="KW-0337">GPI-anchor biosynthesis</keyword>
<dbReference type="InterPro" id="IPR045687">
    <property type="entry name" value="PIGG/GPI7_C"/>
</dbReference>
<evidence type="ECO:0000256" key="1">
    <source>
        <dbReference type="RuleBase" id="RU367106"/>
    </source>
</evidence>
<dbReference type="InterPro" id="IPR039527">
    <property type="entry name" value="PIGG/GPI7"/>
</dbReference>
<feature type="transmembrane region" description="Helical" evidence="1">
    <location>
        <begin position="434"/>
        <end position="452"/>
    </location>
</feature>
<evidence type="ECO:0000259" key="3">
    <source>
        <dbReference type="Pfam" id="PF19316"/>
    </source>
</evidence>
<evidence type="ECO:0000256" key="2">
    <source>
        <dbReference type="SAM" id="MobiDB-lite"/>
    </source>
</evidence>
<accession>A0AAI8VMJ6</accession>
<dbReference type="PANTHER" id="PTHR23072:SF0">
    <property type="entry name" value="GPI ETHANOLAMINE PHOSPHATE TRANSFERASE 2"/>
    <property type="match status" value="1"/>
</dbReference>
<dbReference type="AlphaFoldDB" id="A0AAI8VMJ6"/>
<keyword evidence="1" id="KW-0256">Endoplasmic reticulum</keyword>
<keyword evidence="1" id="KW-1133">Transmembrane helix</keyword>
<feature type="region of interest" description="Disordered" evidence="2">
    <location>
        <begin position="68"/>
        <end position="94"/>
    </location>
</feature>
<dbReference type="GO" id="GO:0006506">
    <property type="term" value="P:GPI anchor biosynthetic process"/>
    <property type="evidence" value="ECO:0007669"/>
    <property type="project" value="UniProtKB-KW"/>
</dbReference>
<feature type="transmembrane region" description="Helical" evidence="1">
    <location>
        <begin position="232"/>
        <end position="253"/>
    </location>
</feature>
<evidence type="ECO:0000313" key="5">
    <source>
        <dbReference type="Proteomes" id="UP001295740"/>
    </source>
</evidence>
<comment type="similarity">
    <text evidence="1">Belongs to the PIGG/PIGN/PIGO family. PIGG subfamily.</text>
</comment>
<comment type="caution">
    <text evidence="4">The sequence shown here is derived from an EMBL/GenBank/DDBJ whole genome shotgun (WGS) entry which is preliminary data.</text>
</comment>
<comment type="pathway">
    <text evidence="1">Glycolipid biosynthesis; glycosylphosphatidylinositol-anchor biosynthesis.</text>
</comment>
<organism evidence="4 5">
    <name type="scientific">Anthostomella pinea</name>
    <dbReference type="NCBI Taxonomy" id="933095"/>
    <lineage>
        <taxon>Eukaryota</taxon>
        <taxon>Fungi</taxon>
        <taxon>Dikarya</taxon>
        <taxon>Ascomycota</taxon>
        <taxon>Pezizomycotina</taxon>
        <taxon>Sordariomycetes</taxon>
        <taxon>Xylariomycetidae</taxon>
        <taxon>Xylariales</taxon>
        <taxon>Xylariaceae</taxon>
        <taxon>Anthostomella</taxon>
    </lineage>
</organism>
<feature type="compositionally biased region" description="Basic residues" evidence="2">
    <location>
        <begin position="485"/>
        <end position="495"/>
    </location>
</feature>
<feature type="transmembrane region" description="Helical" evidence="1">
    <location>
        <begin position="199"/>
        <end position="220"/>
    </location>
</feature>
<comment type="function">
    <text evidence="1">Ethanolamine phosphate transferase involved in glycosylphosphatidylinositol-anchor biosynthesis. Transfers ethanolamine phosphate to the GPI second mannose.</text>
</comment>
<reference evidence="4" key="1">
    <citation type="submission" date="2023-10" db="EMBL/GenBank/DDBJ databases">
        <authorList>
            <person name="Hackl T."/>
        </authorList>
    </citation>
    <scope>NUCLEOTIDE SEQUENCE</scope>
</reference>
<dbReference type="GO" id="GO:0051267">
    <property type="term" value="F:CP2 mannose-ethanolamine phosphotransferase activity"/>
    <property type="evidence" value="ECO:0007669"/>
    <property type="project" value="TreeGrafter"/>
</dbReference>
<feature type="transmembrane region" description="Helical" evidence="1">
    <location>
        <begin position="142"/>
        <end position="161"/>
    </location>
</feature>
<dbReference type="EMBL" id="CAUWAG010000010">
    <property type="protein sequence ID" value="CAJ2507716.1"/>
    <property type="molecule type" value="Genomic_DNA"/>
</dbReference>
<feature type="region of interest" description="Disordered" evidence="2">
    <location>
        <begin position="466"/>
        <end position="495"/>
    </location>
</feature>
<protein>
    <recommendedName>
        <fullName evidence="1">GPI ethanolamine phosphate transferase 2</fullName>
    </recommendedName>
</protein>
<comment type="subcellular location">
    <subcellularLocation>
        <location evidence="1">Endoplasmic reticulum membrane</location>
        <topology evidence="1">Multi-pass membrane protein</topology>
    </subcellularLocation>
</comment>
<evidence type="ECO:0000313" key="4">
    <source>
        <dbReference type="EMBL" id="CAJ2507716.1"/>
    </source>
</evidence>
<feature type="transmembrane region" description="Helical" evidence="1">
    <location>
        <begin position="317"/>
        <end position="335"/>
    </location>
</feature>
<dbReference type="GO" id="GO:0005789">
    <property type="term" value="C:endoplasmic reticulum membrane"/>
    <property type="evidence" value="ECO:0007669"/>
    <property type="project" value="UniProtKB-SubCell"/>
</dbReference>
<keyword evidence="1" id="KW-0472">Membrane</keyword>
<feature type="transmembrane region" description="Helical" evidence="1">
    <location>
        <begin position="551"/>
        <end position="571"/>
    </location>
</feature>
<keyword evidence="5" id="KW-1185">Reference proteome</keyword>
<feature type="compositionally biased region" description="Polar residues" evidence="2">
    <location>
        <begin position="472"/>
        <end position="483"/>
    </location>
</feature>
<dbReference type="Proteomes" id="UP001295740">
    <property type="component" value="Unassembled WGS sequence"/>
</dbReference>